<gene>
    <name evidence="1" type="ORF">CLV37_111205</name>
</gene>
<dbReference type="RefSeq" id="WP_106213860.1">
    <property type="nucleotide sequence ID" value="NZ_PVZF01000011.1"/>
</dbReference>
<dbReference type="Proteomes" id="UP000238083">
    <property type="component" value="Unassembled WGS sequence"/>
</dbReference>
<name>A0A2T0QZX5_9ACTN</name>
<dbReference type="AlphaFoldDB" id="A0A2T0QZX5"/>
<evidence type="ECO:0000313" key="1">
    <source>
        <dbReference type="EMBL" id="PRY12248.1"/>
    </source>
</evidence>
<dbReference type="EMBL" id="PVZF01000011">
    <property type="protein sequence ID" value="PRY12248.1"/>
    <property type="molecule type" value="Genomic_DNA"/>
</dbReference>
<sequence length="242" mass="24567">MSRRLVVAVAALAVLAGCGSPQDVAEREARRDADAKAADLEHAVDLASRDDRFAAEVAALTVPGRDGVELLRTHGEGDGPTWIDVRVTGHADAHSSNGIGDESYPEATVPFCYRFTLRPDGASSDGGSACDGDDATAAAVTPGPVVRLGEDDLDTLRAALAAGTTDLAATFPAGTIVDVAEVDGWTGVGVVGPPPLRDCLLGRRSAGGDVEVWFPPAITVAPGEASCDGTTAATGGARTDPH</sequence>
<proteinExistence type="predicted"/>
<accession>A0A2T0QZX5</accession>
<dbReference type="PROSITE" id="PS51257">
    <property type="entry name" value="PROKAR_LIPOPROTEIN"/>
    <property type="match status" value="1"/>
</dbReference>
<reference evidence="1 2" key="1">
    <citation type="submission" date="2018-03" db="EMBL/GenBank/DDBJ databases">
        <title>Genomic Encyclopedia of Archaeal and Bacterial Type Strains, Phase II (KMG-II): from individual species to whole genera.</title>
        <authorList>
            <person name="Goeker M."/>
        </authorList>
    </citation>
    <scope>NUCLEOTIDE SEQUENCE [LARGE SCALE GENOMIC DNA]</scope>
    <source>
        <strain evidence="1 2">DSM 19711</strain>
    </source>
</reference>
<organism evidence="1 2">
    <name type="scientific">Kineococcus rhizosphaerae</name>
    <dbReference type="NCBI Taxonomy" id="559628"/>
    <lineage>
        <taxon>Bacteria</taxon>
        <taxon>Bacillati</taxon>
        <taxon>Actinomycetota</taxon>
        <taxon>Actinomycetes</taxon>
        <taxon>Kineosporiales</taxon>
        <taxon>Kineosporiaceae</taxon>
        <taxon>Kineococcus</taxon>
    </lineage>
</organism>
<comment type="caution">
    <text evidence="1">The sequence shown here is derived from an EMBL/GenBank/DDBJ whole genome shotgun (WGS) entry which is preliminary data.</text>
</comment>
<evidence type="ECO:0008006" key="3">
    <source>
        <dbReference type="Google" id="ProtNLM"/>
    </source>
</evidence>
<evidence type="ECO:0000313" key="2">
    <source>
        <dbReference type="Proteomes" id="UP000238083"/>
    </source>
</evidence>
<protein>
    <recommendedName>
        <fullName evidence="3">Lipoprotein</fullName>
    </recommendedName>
</protein>
<keyword evidence="2" id="KW-1185">Reference proteome</keyword>
<dbReference type="OrthoDB" id="5119191at2"/>